<proteinExistence type="predicted"/>
<dbReference type="PANTHER" id="PTHR36838">
    <property type="entry name" value="AUXIN EFFLUX CARRIER FAMILY PROTEIN"/>
    <property type="match status" value="1"/>
</dbReference>
<dbReference type="Proteomes" id="UP000471521">
    <property type="component" value="Unassembled WGS sequence"/>
</dbReference>
<evidence type="ECO:0000256" key="2">
    <source>
        <dbReference type="ARBA" id="ARBA00022448"/>
    </source>
</evidence>
<feature type="transmembrane region" description="Helical" evidence="7">
    <location>
        <begin position="254"/>
        <end position="278"/>
    </location>
</feature>
<keyword evidence="3" id="KW-1003">Cell membrane</keyword>
<gene>
    <name evidence="8" type="ORF">GRX66_15045</name>
</gene>
<evidence type="ECO:0000256" key="4">
    <source>
        <dbReference type="ARBA" id="ARBA00022692"/>
    </source>
</evidence>
<dbReference type="AlphaFoldDB" id="A0A6B0SMX6"/>
<accession>A0A6B0SMX6</accession>
<evidence type="ECO:0000256" key="3">
    <source>
        <dbReference type="ARBA" id="ARBA00022475"/>
    </source>
</evidence>
<sequence length="319" mass="32421">MVDVAGIFLGAVGPTVAIAAIGYLLSVTRGVDPRPLNTVVVYVFAPALVFHSLAVTELGSTTLVRLTVGIVAFTLAMWAVAEAFGRVVGETEPILSALVLVAIFSNAGNLGIPVSDFAFGDVGRQTAVVFLSVQSVLVYTVGVYAASRSGGEAGAVGVRRVFALPLVYAVLAALGARALDVVPATGSAGMEALKLVGNASIPVMLLVLGIHLARTDTGAAVARSWSATALRLGIAPLVGLGVALALGFQNPTVARVFVLETAMPAAVTPVILVTEFAADTRSGGVTVPEYVSTCVLVTTLLSIPLLTLFIAVLQSGAVL</sequence>
<name>A0A6B0SMX6_9EURY</name>
<evidence type="ECO:0000256" key="1">
    <source>
        <dbReference type="ARBA" id="ARBA00004141"/>
    </source>
</evidence>
<dbReference type="PANTHER" id="PTHR36838:SF1">
    <property type="entry name" value="SLR1864 PROTEIN"/>
    <property type="match status" value="1"/>
</dbReference>
<comment type="subcellular location">
    <subcellularLocation>
        <location evidence="1">Membrane</location>
        <topology evidence="1">Multi-pass membrane protein</topology>
    </subcellularLocation>
</comment>
<feature type="transmembrane region" description="Helical" evidence="7">
    <location>
        <begin position="225"/>
        <end position="248"/>
    </location>
</feature>
<dbReference type="GO" id="GO:0016020">
    <property type="term" value="C:membrane"/>
    <property type="evidence" value="ECO:0007669"/>
    <property type="project" value="UniProtKB-SubCell"/>
</dbReference>
<dbReference type="Pfam" id="PF03547">
    <property type="entry name" value="Mem_trans"/>
    <property type="match status" value="2"/>
</dbReference>
<dbReference type="EMBL" id="WUUU01000160">
    <property type="protein sequence ID" value="MXR21856.1"/>
    <property type="molecule type" value="Genomic_DNA"/>
</dbReference>
<evidence type="ECO:0000256" key="6">
    <source>
        <dbReference type="ARBA" id="ARBA00023136"/>
    </source>
</evidence>
<feature type="transmembrane region" description="Helical" evidence="7">
    <location>
        <begin position="290"/>
        <end position="313"/>
    </location>
</feature>
<feature type="transmembrane region" description="Helical" evidence="7">
    <location>
        <begin position="158"/>
        <end position="175"/>
    </location>
</feature>
<keyword evidence="5 7" id="KW-1133">Transmembrane helix</keyword>
<organism evidence="8 9">
    <name type="scientific">Halobacterium bonnevillei</name>
    <dbReference type="NCBI Taxonomy" id="2692200"/>
    <lineage>
        <taxon>Archaea</taxon>
        <taxon>Methanobacteriati</taxon>
        <taxon>Methanobacteriota</taxon>
        <taxon>Stenosarchaea group</taxon>
        <taxon>Halobacteria</taxon>
        <taxon>Halobacteriales</taxon>
        <taxon>Halobacteriaceae</taxon>
        <taxon>Halobacterium</taxon>
    </lineage>
</organism>
<feature type="transmembrane region" description="Helical" evidence="7">
    <location>
        <begin position="6"/>
        <end position="27"/>
    </location>
</feature>
<feature type="transmembrane region" description="Helical" evidence="7">
    <location>
        <begin position="39"/>
        <end position="56"/>
    </location>
</feature>
<feature type="transmembrane region" description="Helical" evidence="7">
    <location>
        <begin position="195"/>
        <end position="213"/>
    </location>
</feature>
<dbReference type="RefSeq" id="WP_159527286.1">
    <property type="nucleotide sequence ID" value="NZ_WUUU01000160.1"/>
</dbReference>
<feature type="transmembrane region" description="Helical" evidence="7">
    <location>
        <begin position="62"/>
        <end position="81"/>
    </location>
</feature>
<dbReference type="GO" id="GO:0055085">
    <property type="term" value="P:transmembrane transport"/>
    <property type="evidence" value="ECO:0007669"/>
    <property type="project" value="InterPro"/>
</dbReference>
<evidence type="ECO:0000256" key="5">
    <source>
        <dbReference type="ARBA" id="ARBA00022989"/>
    </source>
</evidence>
<keyword evidence="4 7" id="KW-0812">Transmembrane</keyword>
<evidence type="ECO:0000256" key="7">
    <source>
        <dbReference type="SAM" id="Phobius"/>
    </source>
</evidence>
<comment type="caution">
    <text evidence="8">The sequence shown here is derived from an EMBL/GenBank/DDBJ whole genome shotgun (WGS) entry which is preliminary data.</text>
</comment>
<dbReference type="InterPro" id="IPR004776">
    <property type="entry name" value="Mem_transp_PIN-like"/>
</dbReference>
<feature type="transmembrane region" description="Helical" evidence="7">
    <location>
        <begin position="93"/>
        <end position="114"/>
    </location>
</feature>
<keyword evidence="6 7" id="KW-0472">Membrane</keyword>
<reference evidence="8 9" key="1">
    <citation type="submission" date="2019-12" db="EMBL/GenBank/DDBJ databases">
        <title>Isolation and characterization of three novel carbon monoxide-oxidizing members of Halobacteria from salione crusts and soils.</title>
        <authorList>
            <person name="Myers M.R."/>
            <person name="King G.M."/>
        </authorList>
    </citation>
    <scope>NUCLEOTIDE SEQUENCE [LARGE SCALE GENOMIC DNA]</scope>
    <source>
        <strain evidence="8 9">PCN9</strain>
    </source>
</reference>
<protein>
    <submittedName>
        <fullName evidence="8">AEC family transporter</fullName>
    </submittedName>
</protein>
<evidence type="ECO:0000313" key="8">
    <source>
        <dbReference type="EMBL" id="MXR21856.1"/>
    </source>
</evidence>
<evidence type="ECO:0000313" key="9">
    <source>
        <dbReference type="Proteomes" id="UP000471521"/>
    </source>
</evidence>
<dbReference type="OrthoDB" id="147743at2157"/>
<keyword evidence="9" id="KW-1185">Reference proteome</keyword>
<feature type="transmembrane region" description="Helical" evidence="7">
    <location>
        <begin position="126"/>
        <end position="146"/>
    </location>
</feature>
<keyword evidence="2" id="KW-0813">Transport</keyword>